<dbReference type="InterPro" id="IPR042213">
    <property type="entry name" value="NBD_C_sf"/>
</dbReference>
<dbReference type="Proteomes" id="UP000650466">
    <property type="component" value="Unassembled WGS sequence"/>
</dbReference>
<dbReference type="InterPro" id="IPR031475">
    <property type="entry name" value="NBD_C"/>
</dbReference>
<organism evidence="9 10">
    <name type="scientific">Paenibacillus sedimenti</name>
    <dbReference type="NCBI Taxonomy" id="2770274"/>
    <lineage>
        <taxon>Bacteria</taxon>
        <taxon>Bacillati</taxon>
        <taxon>Bacillota</taxon>
        <taxon>Bacilli</taxon>
        <taxon>Bacillales</taxon>
        <taxon>Paenibacillaceae</taxon>
        <taxon>Paenibacillus</taxon>
    </lineage>
</organism>
<dbReference type="EMBL" id="JACVVD010000001">
    <property type="protein sequence ID" value="MBD0378619.1"/>
    <property type="molecule type" value="Genomic_DNA"/>
</dbReference>
<keyword evidence="3" id="KW-0547">Nucleotide-binding</keyword>
<keyword evidence="10" id="KW-1185">Reference proteome</keyword>
<keyword evidence="5" id="KW-0067">ATP-binding</keyword>
<dbReference type="GO" id="GO:0016301">
    <property type="term" value="F:kinase activity"/>
    <property type="evidence" value="ECO:0007669"/>
    <property type="project" value="UniProtKB-KW"/>
</dbReference>
<evidence type="ECO:0000259" key="7">
    <source>
        <dbReference type="Pfam" id="PF07005"/>
    </source>
</evidence>
<evidence type="ECO:0000313" key="10">
    <source>
        <dbReference type="Proteomes" id="UP000650466"/>
    </source>
</evidence>
<evidence type="ECO:0000256" key="2">
    <source>
        <dbReference type="ARBA" id="ARBA00022679"/>
    </source>
</evidence>
<dbReference type="Pfam" id="PF17042">
    <property type="entry name" value="NBD_C"/>
    <property type="match status" value="1"/>
</dbReference>
<evidence type="ECO:0000256" key="5">
    <source>
        <dbReference type="ARBA" id="ARBA00022840"/>
    </source>
</evidence>
<dbReference type="SUPFAM" id="SSF142764">
    <property type="entry name" value="YgbK-like"/>
    <property type="match status" value="1"/>
</dbReference>
<dbReference type="AlphaFoldDB" id="A0A926KJ19"/>
<evidence type="ECO:0000313" key="9">
    <source>
        <dbReference type="EMBL" id="MBD0378619.1"/>
    </source>
</evidence>
<keyword evidence="2" id="KW-0808">Transferase</keyword>
<keyword evidence="4 9" id="KW-0418">Kinase</keyword>
<reference evidence="9" key="1">
    <citation type="submission" date="2020-09" db="EMBL/GenBank/DDBJ databases">
        <title>Draft Genome Sequence of Paenibacillus sp. WST5.</title>
        <authorList>
            <person name="Bao Z."/>
        </authorList>
    </citation>
    <scope>NUCLEOTIDE SEQUENCE</scope>
    <source>
        <strain evidence="9">WST5</strain>
    </source>
</reference>
<evidence type="ECO:0000256" key="4">
    <source>
        <dbReference type="ARBA" id="ARBA00022777"/>
    </source>
</evidence>
<dbReference type="InterPro" id="IPR010737">
    <property type="entry name" value="4-carb_acid_sugar_kinase_N"/>
</dbReference>
<gene>
    <name evidence="9" type="ORF">ICC18_00600</name>
</gene>
<evidence type="ECO:0000256" key="1">
    <source>
        <dbReference type="ARBA" id="ARBA00005715"/>
    </source>
</evidence>
<dbReference type="InterPro" id="IPR037051">
    <property type="entry name" value="4-carb_acid_sugar_kinase_N_sf"/>
</dbReference>
<proteinExistence type="inferred from homology"/>
<sequence length="434" mass="46600">MKVAVIADDFTGASDTGVQFSKRGLQVCVLLQSMTETGGGTEGDVLVLDTDSRSLDAGSAYLRAAQASLKAQAFGADLVLKKIDSTLRGNIGAEIDAVYDTFRPDFVIIAPSFPEMGRLVRQGTLYVHGMPLQDTEFARDPKTPVTGSYIPDLLRKQTKRPVEVIPSALVEKGRSGLEPFLRSCISRGSRYFVADSADDGDLRRMVSLIGVMPDSVVWAGSAGLARHLSEQVPASRQLELPTNRKAAGPVLVVIGSVSSRSRRQLDVLLSHPRVRGIRVEAFRLISGQLERERELIHAVGQAELALCANFHTVIYASGDREDIRLAQETGRRNGLDTQQVSDEVARALGESVSRLLQRAGVCGIIMTGGDTAKQICAALQTNEFRLVDEVESGIPAGLLVMDKPLPAVTKAGGFGSDHALVSALELLNRGIGTR</sequence>
<evidence type="ECO:0000259" key="8">
    <source>
        <dbReference type="Pfam" id="PF17042"/>
    </source>
</evidence>
<dbReference type="RefSeq" id="WP_188172446.1">
    <property type="nucleotide sequence ID" value="NZ_JACVVD010000001.1"/>
</dbReference>
<evidence type="ECO:0000256" key="3">
    <source>
        <dbReference type="ARBA" id="ARBA00022741"/>
    </source>
</evidence>
<evidence type="ECO:0000256" key="6">
    <source>
        <dbReference type="ARBA" id="ARBA00023277"/>
    </source>
</evidence>
<comment type="similarity">
    <text evidence="1">Belongs to the four-carbon acid sugar kinase family.</text>
</comment>
<dbReference type="GO" id="GO:0005524">
    <property type="term" value="F:ATP binding"/>
    <property type="evidence" value="ECO:0007669"/>
    <property type="project" value="UniProtKB-KW"/>
</dbReference>
<feature type="domain" description="Four-carbon acid sugar kinase N-terminal" evidence="7">
    <location>
        <begin position="4"/>
        <end position="228"/>
    </location>
</feature>
<dbReference type="Gene3D" id="3.40.980.20">
    <property type="entry name" value="Four-carbon acid sugar kinase, nucleotide binding domain"/>
    <property type="match status" value="1"/>
</dbReference>
<protein>
    <submittedName>
        <fullName evidence="9">Four-carbon acid sugar kinase family protein</fullName>
    </submittedName>
</protein>
<comment type="caution">
    <text evidence="9">The sequence shown here is derived from an EMBL/GenBank/DDBJ whole genome shotgun (WGS) entry which is preliminary data.</text>
</comment>
<accession>A0A926KJ19</accession>
<dbReference type="Pfam" id="PF07005">
    <property type="entry name" value="SBD_N"/>
    <property type="match status" value="1"/>
</dbReference>
<feature type="domain" description="Four-carbon acid sugar kinase nucleotide binding" evidence="8">
    <location>
        <begin position="251"/>
        <end position="420"/>
    </location>
</feature>
<name>A0A926KJ19_9BACL</name>
<dbReference type="Gene3D" id="3.40.50.10840">
    <property type="entry name" value="Putative sugar-binding, N-terminal domain"/>
    <property type="match status" value="1"/>
</dbReference>
<keyword evidence="6" id="KW-0119">Carbohydrate metabolism</keyword>